<sequence>MGLSLQKGQALSLKKNDGGALTRVRMGLGWDSAAPVKRGLFGGLKKAADVDLDASAIFFDGSGKALDTVFFNQLKSKDGSTQHTGDNLTGEGDGDDETILVDLSKVSPAVAQIVFVISSYSRQTFDLVENAFCRLVDDSTAGAPEVARFQLTDSGTHTAMIMAKVSREGDGWKFTAIGERANGRTAMDLIQPAANSL</sequence>
<dbReference type="Proteomes" id="UP000059574">
    <property type="component" value="Chromosome"/>
</dbReference>
<name>A0A0S2LVW2_9MICC</name>
<feature type="domain" description="TerD" evidence="1">
    <location>
        <begin position="1"/>
        <end position="183"/>
    </location>
</feature>
<dbReference type="CDD" id="cd06974">
    <property type="entry name" value="TerD_like"/>
    <property type="match status" value="1"/>
</dbReference>
<dbReference type="InterPro" id="IPR051324">
    <property type="entry name" value="Stress/Tellurium_Resist"/>
</dbReference>
<dbReference type="EMBL" id="CP013200">
    <property type="protein sequence ID" value="ALO65619.1"/>
    <property type="molecule type" value="Genomic_DNA"/>
</dbReference>
<organism evidence="2 3">
    <name type="scientific">Arthrobacter alpinus</name>
    <dbReference type="NCBI Taxonomy" id="656366"/>
    <lineage>
        <taxon>Bacteria</taxon>
        <taxon>Bacillati</taxon>
        <taxon>Actinomycetota</taxon>
        <taxon>Actinomycetes</taxon>
        <taxon>Micrococcales</taxon>
        <taxon>Micrococcaceae</taxon>
        <taxon>Arthrobacter</taxon>
    </lineage>
</organism>
<reference evidence="2 3" key="2">
    <citation type="journal article" date="2016" name="J. Biotechnol.">
        <title>Complete genome sequence of Arthrobacter alpinus ERGS4:06, a yellow pigmented bacterium tolerant to cold and radiations isolated from Sikkim Himalaya.</title>
        <authorList>
            <person name="Kumar R."/>
            <person name="Singh D."/>
            <person name="Swarnkar M.K."/>
            <person name="Singh A.K."/>
            <person name="Kumar S."/>
        </authorList>
    </citation>
    <scope>NUCLEOTIDE SEQUENCE [LARGE SCALE GENOMIC DNA]</scope>
    <source>
        <strain evidence="2 3">ERGS4:06</strain>
    </source>
</reference>
<dbReference type="InterPro" id="IPR003325">
    <property type="entry name" value="TerD"/>
</dbReference>
<gene>
    <name evidence="2" type="ORF">AS189_02830</name>
</gene>
<dbReference type="Pfam" id="PF02342">
    <property type="entry name" value="TerD"/>
    <property type="match status" value="1"/>
</dbReference>
<evidence type="ECO:0000313" key="3">
    <source>
        <dbReference type="Proteomes" id="UP000059574"/>
    </source>
</evidence>
<dbReference type="PANTHER" id="PTHR32097">
    <property type="entry name" value="CAMP-BINDING PROTEIN 1-RELATED"/>
    <property type="match status" value="1"/>
</dbReference>
<dbReference type="OrthoDB" id="56224at2"/>
<protein>
    <recommendedName>
        <fullName evidence="1">TerD domain-containing protein</fullName>
    </recommendedName>
</protein>
<accession>A0A0S2LVW2</accession>
<dbReference type="AlphaFoldDB" id="A0A0S2LVW2"/>
<dbReference type="RefSeq" id="WP_062286225.1">
    <property type="nucleotide sequence ID" value="NZ_CP013200.1"/>
</dbReference>
<dbReference type="Gene3D" id="2.60.60.30">
    <property type="entry name" value="sav2460 like domains"/>
    <property type="match status" value="1"/>
</dbReference>
<proteinExistence type="predicted"/>
<evidence type="ECO:0000259" key="1">
    <source>
        <dbReference type="Pfam" id="PF02342"/>
    </source>
</evidence>
<dbReference type="PANTHER" id="PTHR32097:SF17">
    <property type="entry name" value="CAMP-BINDING PROTEIN 1-RELATED"/>
    <property type="match status" value="1"/>
</dbReference>
<evidence type="ECO:0000313" key="2">
    <source>
        <dbReference type="EMBL" id="ALO65619.1"/>
    </source>
</evidence>
<reference evidence="3" key="1">
    <citation type="submission" date="2015-11" db="EMBL/GenBank/DDBJ databases">
        <authorList>
            <person name="Kumar R."/>
            <person name="Singh D."/>
            <person name="Swarnkar M.K."/>
            <person name="Singh A.K."/>
            <person name="Kumar S."/>
        </authorList>
    </citation>
    <scope>NUCLEOTIDE SEQUENCE [LARGE SCALE GENOMIC DNA]</scope>
    <source>
        <strain evidence="3">ERGS4:06</strain>
    </source>
</reference>